<keyword evidence="3" id="KW-1185">Reference proteome</keyword>
<proteinExistence type="predicted"/>
<organism evidence="2 3">
    <name type="scientific">Acrodontium crateriforme</name>
    <dbReference type="NCBI Taxonomy" id="150365"/>
    <lineage>
        <taxon>Eukaryota</taxon>
        <taxon>Fungi</taxon>
        <taxon>Dikarya</taxon>
        <taxon>Ascomycota</taxon>
        <taxon>Pezizomycotina</taxon>
        <taxon>Dothideomycetes</taxon>
        <taxon>Dothideomycetidae</taxon>
        <taxon>Mycosphaerellales</taxon>
        <taxon>Teratosphaeriaceae</taxon>
        <taxon>Acrodontium</taxon>
    </lineage>
</organism>
<dbReference type="Proteomes" id="UP001303373">
    <property type="component" value="Chromosome 1"/>
</dbReference>
<name>A0AAQ3R279_9PEZI</name>
<feature type="compositionally biased region" description="Polar residues" evidence="1">
    <location>
        <begin position="173"/>
        <end position="194"/>
    </location>
</feature>
<gene>
    <name evidence="2" type="ORF">R9X50_00071800</name>
</gene>
<protein>
    <submittedName>
        <fullName evidence="2">Uncharacterized protein</fullName>
    </submittedName>
</protein>
<dbReference type="AlphaFoldDB" id="A0AAQ3R279"/>
<sequence>MNGQDLGEGSLKSFYGYKETFGNSTVWVDIPQQLTFVHTNNPYEDLRDEGGSSNSATAHAMAFHDTSDGIDSVLASGLATLAENANRFEETHQGNAEYSFPPYLPGQYATHGLEALSAVASQDQYNYAPPPAQMINSESSPSAAQMATAQHSLEQILTQAASADSNIDPALHTDNSVVENETHQLVTTDDPTAS</sequence>
<accession>A0AAQ3R279</accession>
<feature type="region of interest" description="Disordered" evidence="1">
    <location>
        <begin position="166"/>
        <end position="194"/>
    </location>
</feature>
<evidence type="ECO:0000256" key="1">
    <source>
        <dbReference type="SAM" id="MobiDB-lite"/>
    </source>
</evidence>
<evidence type="ECO:0000313" key="3">
    <source>
        <dbReference type="Proteomes" id="UP001303373"/>
    </source>
</evidence>
<dbReference type="EMBL" id="CP138580">
    <property type="protein sequence ID" value="WPG97935.1"/>
    <property type="molecule type" value="Genomic_DNA"/>
</dbReference>
<evidence type="ECO:0000313" key="2">
    <source>
        <dbReference type="EMBL" id="WPG97935.1"/>
    </source>
</evidence>
<reference evidence="2 3" key="1">
    <citation type="submission" date="2023-11" db="EMBL/GenBank/DDBJ databases">
        <title>An acidophilic fungus is an integral part of prey digestion in a carnivorous sundew plant.</title>
        <authorList>
            <person name="Tsai I.J."/>
        </authorList>
    </citation>
    <scope>NUCLEOTIDE SEQUENCE [LARGE SCALE GENOMIC DNA]</scope>
    <source>
        <strain evidence="2">169a</strain>
    </source>
</reference>